<dbReference type="GO" id="GO:0016301">
    <property type="term" value="F:kinase activity"/>
    <property type="evidence" value="ECO:0007669"/>
    <property type="project" value="UniProtKB-KW"/>
</dbReference>
<evidence type="ECO:0000259" key="12">
    <source>
        <dbReference type="Pfam" id="PF07730"/>
    </source>
</evidence>
<keyword evidence="10" id="KW-0472">Membrane</keyword>
<feature type="transmembrane region" description="Helical" evidence="10">
    <location>
        <begin position="128"/>
        <end position="146"/>
    </location>
</feature>
<evidence type="ECO:0000256" key="10">
    <source>
        <dbReference type="SAM" id="Phobius"/>
    </source>
</evidence>
<gene>
    <name evidence="13" type="ORF">K3769_38665</name>
</gene>
<feature type="transmembrane region" description="Helical" evidence="10">
    <location>
        <begin position="21"/>
        <end position="38"/>
    </location>
</feature>
<evidence type="ECO:0000313" key="13">
    <source>
        <dbReference type="EMBL" id="MCX4238599.1"/>
    </source>
</evidence>
<keyword evidence="8" id="KW-0902">Two-component regulatory system</keyword>
<dbReference type="InterPro" id="IPR050482">
    <property type="entry name" value="Sensor_HK_TwoCompSys"/>
</dbReference>
<dbReference type="EMBL" id="JAIFZO010000002">
    <property type="protein sequence ID" value="MCX4238599.1"/>
    <property type="molecule type" value="Genomic_DNA"/>
</dbReference>
<feature type="domain" description="Histidine kinase/HSP90-like ATPase" evidence="11">
    <location>
        <begin position="312"/>
        <end position="398"/>
    </location>
</feature>
<feature type="region of interest" description="Disordered" evidence="9">
    <location>
        <begin position="387"/>
        <end position="411"/>
    </location>
</feature>
<dbReference type="CDD" id="cd16917">
    <property type="entry name" value="HATPase_UhpB-NarQ-NarX-like"/>
    <property type="match status" value="1"/>
</dbReference>
<feature type="domain" description="Signal transduction histidine kinase subgroup 3 dimerisation and phosphoacceptor" evidence="12">
    <location>
        <begin position="198"/>
        <end position="263"/>
    </location>
</feature>
<comment type="caution">
    <text evidence="13">The sequence shown here is derived from an EMBL/GenBank/DDBJ whole genome shotgun (WGS) entry which is preliminary data.</text>
</comment>
<dbReference type="RefSeq" id="WP_267030876.1">
    <property type="nucleotide sequence ID" value="NZ_JAIFZO010000002.1"/>
</dbReference>
<sequence length="411" mass="43193">MPAHPRQLPLLERLSPGRWTAVVWGGAMAFACVDEFFVLPGDAVRDGQVVPGFDLTWVSGPILLGAAVLVLTACRILRTRPLVAYALLLLGSALGAGLLGQAAEFPLVQFLAPDVALYFVAATTTRRVSGLAAGMALTVLMIPLTVRLSGGGGINTAGQLAVALMVLVAWLLGNSARRSRLHAEQSRAQAAVQATTAERLRIARELHDVVAHTIGIVALQAGAARRVIDTQPDRAREALGEVENASRETLSGLRRMLGALRAADAADGPSYEAPSLSDVDAPAAATTAAGVRVVVRWDGRRRPLPPDIDLSAYRIVQEAVTNVVRHAGARSCLVRVDHRDAELTPEITDTGRGPGGDGSRAGYGLVGMRERVALLQGEFTAGARPGGGFRVTARLPLPDPAPYEKPTPLAS</sequence>
<organism evidence="13 14">
    <name type="scientific">Streptomyces ortus</name>
    <dbReference type="NCBI Taxonomy" id="2867268"/>
    <lineage>
        <taxon>Bacteria</taxon>
        <taxon>Bacillati</taxon>
        <taxon>Actinomycetota</taxon>
        <taxon>Actinomycetes</taxon>
        <taxon>Kitasatosporales</taxon>
        <taxon>Streptomycetaceae</taxon>
        <taxon>Streptomyces</taxon>
    </lineage>
</organism>
<dbReference type="EC" id="2.7.13.3" evidence="2"/>
<protein>
    <recommendedName>
        <fullName evidence="2">histidine kinase</fullName>
        <ecNumber evidence="2">2.7.13.3</ecNumber>
    </recommendedName>
</protein>
<dbReference type="PANTHER" id="PTHR24421:SF10">
    <property type="entry name" value="NITRATE_NITRITE SENSOR PROTEIN NARQ"/>
    <property type="match status" value="1"/>
</dbReference>
<evidence type="ECO:0000256" key="3">
    <source>
        <dbReference type="ARBA" id="ARBA00022553"/>
    </source>
</evidence>
<dbReference type="Pfam" id="PF07730">
    <property type="entry name" value="HisKA_3"/>
    <property type="match status" value="1"/>
</dbReference>
<evidence type="ECO:0000256" key="5">
    <source>
        <dbReference type="ARBA" id="ARBA00022741"/>
    </source>
</evidence>
<evidence type="ECO:0000256" key="9">
    <source>
        <dbReference type="SAM" id="MobiDB-lite"/>
    </source>
</evidence>
<dbReference type="Gene3D" id="1.20.5.1930">
    <property type="match status" value="1"/>
</dbReference>
<evidence type="ECO:0000256" key="7">
    <source>
        <dbReference type="ARBA" id="ARBA00022840"/>
    </source>
</evidence>
<evidence type="ECO:0000259" key="11">
    <source>
        <dbReference type="Pfam" id="PF02518"/>
    </source>
</evidence>
<dbReference type="PROSITE" id="PS51257">
    <property type="entry name" value="PROKAR_LIPOPROTEIN"/>
    <property type="match status" value="1"/>
</dbReference>
<evidence type="ECO:0000313" key="14">
    <source>
        <dbReference type="Proteomes" id="UP001165590"/>
    </source>
</evidence>
<dbReference type="PANTHER" id="PTHR24421">
    <property type="entry name" value="NITRATE/NITRITE SENSOR PROTEIN NARX-RELATED"/>
    <property type="match status" value="1"/>
</dbReference>
<keyword evidence="10" id="KW-1133">Transmembrane helix</keyword>
<proteinExistence type="predicted"/>
<evidence type="ECO:0000256" key="1">
    <source>
        <dbReference type="ARBA" id="ARBA00000085"/>
    </source>
</evidence>
<feature type="transmembrane region" description="Helical" evidence="10">
    <location>
        <begin position="58"/>
        <end position="77"/>
    </location>
</feature>
<keyword evidence="5" id="KW-0547">Nucleotide-binding</keyword>
<dbReference type="SUPFAM" id="SSF55874">
    <property type="entry name" value="ATPase domain of HSP90 chaperone/DNA topoisomerase II/histidine kinase"/>
    <property type="match status" value="1"/>
</dbReference>
<evidence type="ECO:0000256" key="6">
    <source>
        <dbReference type="ARBA" id="ARBA00022777"/>
    </source>
</evidence>
<name>A0ABT3VF86_9ACTN</name>
<comment type="catalytic activity">
    <reaction evidence="1">
        <text>ATP + protein L-histidine = ADP + protein N-phospho-L-histidine.</text>
        <dbReference type="EC" id="2.7.13.3"/>
    </reaction>
</comment>
<dbReference type="Proteomes" id="UP001165590">
    <property type="component" value="Unassembled WGS sequence"/>
</dbReference>
<keyword evidence="6 13" id="KW-0418">Kinase</keyword>
<keyword evidence="14" id="KW-1185">Reference proteome</keyword>
<dbReference type="InterPro" id="IPR011712">
    <property type="entry name" value="Sig_transdc_His_kin_sub3_dim/P"/>
</dbReference>
<keyword evidence="4" id="KW-0808">Transferase</keyword>
<dbReference type="Pfam" id="PF02518">
    <property type="entry name" value="HATPase_c"/>
    <property type="match status" value="1"/>
</dbReference>
<keyword evidence="7" id="KW-0067">ATP-binding</keyword>
<evidence type="ECO:0000256" key="4">
    <source>
        <dbReference type="ARBA" id="ARBA00022679"/>
    </source>
</evidence>
<dbReference type="InterPro" id="IPR003594">
    <property type="entry name" value="HATPase_dom"/>
</dbReference>
<reference evidence="13" key="1">
    <citation type="journal article" date="2022" name="bioRxiv">
        <title>Discovery and biosynthetic assessment of Streptomyces ortus sp nov. isolated from a deep-sea sponge.</title>
        <authorList>
            <person name="Williams S.E."/>
        </authorList>
    </citation>
    <scope>NUCLEOTIDE SEQUENCE</scope>
    <source>
        <strain evidence="13">A15ISP2-DRY2</strain>
    </source>
</reference>
<accession>A0ABT3VF86</accession>
<feature type="transmembrane region" description="Helical" evidence="10">
    <location>
        <begin position="152"/>
        <end position="172"/>
    </location>
</feature>
<keyword evidence="3" id="KW-0597">Phosphoprotein</keyword>
<dbReference type="Gene3D" id="3.30.565.10">
    <property type="entry name" value="Histidine kinase-like ATPase, C-terminal domain"/>
    <property type="match status" value="1"/>
</dbReference>
<evidence type="ECO:0000256" key="8">
    <source>
        <dbReference type="ARBA" id="ARBA00023012"/>
    </source>
</evidence>
<evidence type="ECO:0000256" key="2">
    <source>
        <dbReference type="ARBA" id="ARBA00012438"/>
    </source>
</evidence>
<dbReference type="InterPro" id="IPR036890">
    <property type="entry name" value="HATPase_C_sf"/>
</dbReference>
<feature type="transmembrane region" description="Helical" evidence="10">
    <location>
        <begin position="82"/>
        <end position="99"/>
    </location>
</feature>
<keyword evidence="10" id="KW-0812">Transmembrane</keyword>